<dbReference type="SUPFAM" id="SSF51905">
    <property type="entry name" value="FAD/NAD(P)-binding domain"/>
    <property type="match status" value="1"/>
</dbReference>
<keyword evidence="2" id="KW-0285">Flavoprotein</keyword>
<comment type="caution">
    <text evidence="7">The sequence shown here is derived from an EMBL/GenBank/DDBJ whole genome shotgun (WGS) entry which is preliminary data.</text>
</comment>
<keyword evidence="5" id="KW-0812">Transmembrane</keyword>
<feature type="transmembrane region" description="Helical" evidence="5">
    <location>
        <begin position="798"/>
        <end position="819"/>
    </location>
</feature>
<gene>
    <name evidence="7" type="ORF">GTA08_BOTSDO05270</name>
</gene>
<keyword evidence="5" id="KW-1133">Transmembrane helix</keyword>
<dbReference type="InterPro" id="IPR050562">
    <property type="entry name" value="FAD_mOase_fung"/>
</dbReference>
<keyword evidence="5" id="KW-0472">Membrane</keyword>
<reference evidence="7" key="1">
    <citation type="submission" date="2020-04" db="EMBL/GenBank/DDBJ databases">
        <title>Genome Assembly and Annotation of Botryosphaeria dothidea sdau 11-99, a Latent Pathogen of Apple Fruit Ring Rot in China.</title>
        <authorList>
            <person name="Yu C."/>
            <person name="Diao Y."/>
            <person name="Lu Q."/>
            <person name="Zhao J."/>
            <person name="Cui S."/>
            <person name="Peng C."/>
            <person name="He B."/>
            <person name="Liu H."/>
        </authorList>
    </citation>
    <scope>NUCLEOTIDE SEQUENCE [LARGE SCALE GENOMIC DNA]</scope>
    <source>
        <strain evidence="7">Sdau11-99</strain>
    </source>
</reference>
<evidence type="ECO:0000259" key="6">
    <source>
        <dbReference type="Pfam" id="PF01494"/>
    </source>
</evidence>
<dbReference type="InterPro" id="IPR002938">
    <property type="entry name" value="FAD-bd"/>
</dbReference>
<feature type="transmembrane region" description="Helical" evidence="5">
    <location>
        <begin position="554"/>
        <end position="574"/>
    </location>
</feature>
<comment type="similarity">
    <text evidence="1">Belongs to the paxM FAD-dependent monooxygenase family.</text>
</comment>
<dbReference type="Proteomes" id="UP000572817">
    <property type="component" value="Unassembled WGS sequence"/>
</dbReference>
<evidence type="ECO:0000256" key="2">
    <source>
        <dbReference type="ARBA" id="ARBA00022630"/>
    </source>
</evidence>
<evidence type="ECO:0000256" key="5">
    <source>
        <dbReference type="SAM" id="Phobius"/>
    </source>
</evidence>
<dbReference type="PANTHER" id="PTHR47356:SF2">
    <property type="entry name" value="FAD-BINDING DOMAIN-CONTAINING PROTEIN-RELATED"/>
    <property type="match status" value="1"/>
</dbReference>
<evidence type="ECO:0000256" key="3">
    <source>
        <dbReference type="ARBA" id="ARBA00022827"/>
    </source>
</evidence>
<feature type="transmembrane region" description="Helical" evidence="5">
    <location>
        <begin position="664"/>
        <end position="684"/>
    </location>
</feature>
<feature type="domain" description="FAD-binding" evidence="6">
    <location>
        <begin position="7"/>
        <end position="359"/>
    </location>
</feature>
<feature type="transmembrane region" description="Helical" evidence="5">
    <location>
        <begin position="716"/>
        <end position="743"/>
    </location>
</feature>
<keyword evidence="4" id="KW-0560">Oxidoreductase</keyword>
<feature type="transmembrane region" description="Helical" evidence="5">
    <location>
        <begin position="633"/>
        <end position="652"/>
    </location>
</feature>
<evidence type="ECO:0000256" key="1">
    <source>
        <dbReference type="ARBA" id="ARBA00007992"/>
    </source>
</evidence>
<name>A0A8H4IWA6_9PEZI</name>
<protein>
    <submittedName>
        <fullName evidence="7">FAD binding domain-containing protein</fullName>
    </submittedName>
</protein>
<dbReference type="PRINTS" id="PR00420">
    <property type="entry name" value="RNGMNOXGNASE"/>
</dbReference>
<organism evidence="7 8">
    <name type="scientific">Botryosphaeria dothidea</name>
    <dbReference type="NCBI Taxonomy" id="55169"/>
    <lineage>
        <taxon>Eukaryota</taxon>
        <taxon>Fungi</taxon>
        <taxon>Dikarya</taxon>
        <taxon>Ascomycota</taxon>
        <taxon>Pezizomycotina</taxon>
        <taxon>Dothideomycetes</taxon>
        <taxon>Dothideomycetes incertae sedis</taxon>
        <taxon>Botryosphaeriales</taxon>
        <taxon>Botryosphaeriaceae</taxon>
        <taxon>Botryosphaeria</taxon>
    </lineage>
</organism>
<keyword evidence="3" id="KW-0274">FAD</keyword>
<dbReference type="GO" id="GO:0071949">
    <property type="term" value="F:FAD binding"/>
    <property type="evidence" value="ECO:0007669"/>
    <property type="project" value="InterPro"/>
</dbReference>
<feature type="transmembrane region" description="Helical" evidence="5">
    <location>
        <begin position="465"/>
        <end position="489"/>
    </location>
</feature>
<sequence length="837" mass="92092">MAEKPFRVVIAGGSIAGLTLALALEKNGIDFLVLEAYPEIAPQKGASIAVLPNGFRILDQLGCYEDILAKVDRTTDNFIIRDSNGKVLIHVKDLEHHLIQRHGYPMIFFERRMVIEALYEHISQKHRVLTSKRVTTIEETANGVTVACQDGTTFEGSILIGADGIHSTVGQTIWQNAAAKNPKLKKGDIRRYSMNVKMFSLTVYADDLPVQYRCLFGISEKVPGISDDTLHHVTNEGSSLFAASGPNDRTYWCLFMNTGSTYHGQDLPPYDAGDETETARKYGDNAITETVKFSDLYKRKTMTVCTPLHEGVLNTWHSQRCIVVGDAVHKFNPIIGLGGMSAMETCATLMNNLVSLLNAYEQSSTIPSTAIESMFSATQASRQPRATALVNVSQQTQYRFAMETPTLKLFNRYIYPAMGSGAALRLLSSAYPGAASFDTLATPKKPRALPYEDELLRQPTPRSKLLNAIVFAMMSGLVGTGVYTLFIVGNINGAFPLVRSTVESGYIPDVGNLALGSVFEAERFPKIDRLLRALTAVFLPVVAGAAGLESKLQAIYFLMSVFVPVLALLVVEGYRKRNIWSLIWSPSLWTAAGQLFGLGLILPLYALVFFFNSESTSYWMPAERYIPQSTSKAILPALFLGFVAPSALLVSLNGSEPYAQETIAFWQITPILVVFLTETLSRILTSGTDAAPKRKAPVEDYQELDLPHLKRLYNSLFFLAAGVHVGTLALLGVFSDLTIFGAFVPWSPKSHVSTVGAGMAIFFKFDLLLVVSATFLWSVMNVMDMRRVGISRVPFLKAVALLVVGYTLVGPGAATAAFWKWREERMARPELKDKQTL</sequence>
<proteinExistence type="inferred from homology"/>
<accession>A0A8H4IWA6</accession>
<keyword evidence="8" id="KW-1185">Reference proteome</keyword>
<dbReference type="GO" id="GO:0004497">
    <property type="term" value="F:monooxygenase activity"/>
    <property type="evidence" value="ECO:0007669"/>
    <property type="project" value="InterPro"/>
</dbReference>
<dbReference type="InterPro" id="IPR036188">
    <property type="entry name" value="FAD/NAD-bd_sf"/>
</dbReference>
<feature type="transmembrane region" description="Helical" evidence="5">
    <location>
        <begin position="755"/>
        <end position="778"/>
    </location>
</feature>
<evidence type="ECO:0000313" key="8">
    <source>
        <dbReference type="Proteomes" id="UP000572817"/>
    </source>
</evidence>
<feature type="transmembrane region" description="Helical" evidence="5">
    <location>
        <begin position="595"/>
        <end position="613"/>
    </location>
</feature>
<dbReference type="Pfam" id="PF01494">
    <property type="entry name" value="FAD_binding_3"/>
    <property type="match status" value="1"/>
</dbReference>
<dbReference type="OrthoDB" id="10029326at2759"/>
<evidence type="ECO:0000313" key="7">
    <source>
        <dbReference type="EMBL" id="KAF4306288.1"/>
    </source>
</evidence>
<dbReference type="PANTHER" id="PTHR47356">
    <property type="entry name" value="FAD-DEPENDENT MONOOXYGENASE ASQG-RELATED"/>
    <property type="match status" value="1"/>
</dbReference>
<dbReference type="Gene3D" id="3.50.50.60">
    <property type="entry name" value="FAD/NAD(P)-binding domain"/>
    <property type="match status" value="1"/>
</dbReference>
<dbReference type="EMBL" id="WWBZ02000033">
    <property type="protein sequence ID" value="KAF4306288.1"/>
    <property type="molecule type" value="Genomic_DNA"/>
</dbReference>
<dbReference type="AlphaFoldDB" id="A0A8H4IWA6"/>
<evidence type="ECO:0000256" key="4">
    <source>
        <dbReference type="ARBA" id="ARBA00023002"/>
    </source>
</evidence>